<evidence type="ECO:0000313" key="3">
    <source>
        <dbReference type="Proteomes" id="UP000658720"/>
    </source>
</evidence>
<keyword evidence="1" id="KW-1133">Transmembrane helix</keyword>
<proteinExistence type="predicted"/>
<sequence length="64" mass="7344">MEIILLLATILIIGLVLSWFFKVTTATIKNGVIIIIILVVLYLVFKITPAQVWEQMQQIFQGKR</sequence>
<keyword evidence="3" id="KW-1185">Reference proteome</keyword>
<evidence type="ECO:0000256" key="1">
    <source>
        <dbReference type="SAM" id="Phobius"/>
    </source>
</evidence>
<gene>
    <name evidence="2" type="ORF">IQ217_03355</name>
</gene>
<organism evidence="2 3">
    <name type="scientific">Synechocystis salina LEGE 00031</name>
    <dbReference type="NCBI Taxonomy" id="1828736"/>
    <lineage>
        <taxon>Bacteria</taxon>
        <taxon>Bacillati</taxon>
        <taxon>Cyanobacteriota</taxon>
        <taxon>Cyanophyceae</taxon>
        <taxon>Synechococcales</taxon>
        <taxon>Merismopediaceae</taxon>
        <taxon>Synechocystis</taxon>
    </lineage>
</organism>
<protein>
    <submittedName>
        <fullName evidence="2">Uncharacterized protein</fullName>
    </submittedName>
</protein>
<dbReference type="RefSeq" id="WP_190597375.1">
    <property type="nucleotide sequence ID" value="NZ_JADEVV010000006.1"/>
</dbReference>
<keyword evidence="1" id="KW-0472">Membrane</keyword>
<name>A0ABR9VQW2_9SYNC</name>
<accession>A0ABR9VQW2</accession>
<dbReference type="Proteomes" id="UP000658720">
    <property type="component" value="Unassembled WGS sequence"/>
</dbReference>
<evidence type="ECO:0000313" key="2">
    <source>
        <dbReference type="EMBL" id="MBE9252908.1"/>
    </source>
</evidence>
<keyword evidence="1" id="KW-0812">Transmembrane</keyword>
<dbReference type="EMBL" id="JADEVV010000006">
    <property type="protein sequence ID" value="MBE9252908.1"/>
    <property type="molecule type" value="Genomic_DNA"/>
</dbReference>
<reference evidence="2 3" key="1">
    <citation type="submission" date="2020-10" db="EMBL/GenBank/DDBJ databases">
        <authorList>
            <person name="Castelo-Branco R."/>
            <person name="Eusebio N."/>
            <person name="Adriana R."/>
            <person name="Vieira A."/>
            <person name="Brugerolle De Fraissinette N."/>
            <person name="Rezende De Castro R."/>
            <person name="Schneider M.P."/>
            <person name="Vasconcelos V."/>
            <person name="Leao P.N."/>
        </authorList>
    </citation>
    <scope>NUCLEOTIDE SEQUENCE [LARGE SCALE GENOMIC DNA]</scope>
    <source>
        <strain evidence="2 3">LEGE 00031</strain>
    </source>
</reference>
<comment type="caution">
    <text evidence="2">The sequence shown here is derived from an EMBL/GenBank/DDBJ whole genome shotgun (WGS) entry which is preliminary data.</text>
</comment>
<feature type="transmembrane region" description="Helical" evidence="1">
    <location>
        <begin position="28"/>
        <end position="45"/>
    </location>
</feature>